<evidence type="ECO:0000256" key="5">
    <source>
        <dbReference type="ARBA" id="ARBA00022989"/>
    </source>
</evidence>
<keyword evidence="5 9" id="KW-1133">Transmembrane helix</keyword>
<reference evidence="11 12" key="1">
    <citation type="journal article" date="2014" name="BMC Genomics">
        <title>Adaptive genomic structural variation in the grape powdery mildew pathogen, Erysiphe necator.</title>
        <authorList>
            <person name="Jones L."/>
            <person name="Riaz S."/>
            <person name="Morales-Cruz A."/>
            <person name="Amrine K.C."/>
            <person name="McGuire B."/>
            <person name="Gubler W.D."/>
            <person name="Walker M.A."/>
            <person name="Cantu D."/>
        </authorList>
    </citation>
    <scope>NUCLEOTIDE SEQUENCE [LARGE SCALE GENOMIC DNA]</scope>
    <source>
        <strain evidence="12">c</strain>
    </source>
</reference>
<dbReference type="FunFam" id="2.60.120.200:FF:000011">
    <property type="entry name" value="Probable calnexin"/>
    <property type="match status" value="1"/>
</dbReference>
<accession>A0A0B1NZR5</accession>
<feature type="region of interest" description="Disordered" evidence="10">
    <location>
        <begin position="533"/>
        <end position="584"/>
    </location>
</feature>
<keyword evidence="6 9" id="KW-0472">Membrane</keyword>
<dbReference type="InterPro" id="IPR009033">
    <property type="entry name" value="Calreticulin/calnexin_P_dom_sf"/>
</dbReference>
<dbReference type="OrthoDB" id="1938156at2759"/>
<evidence type="ECO:0000256" key="7">
    <source>
        <dbReference type="ARBA" id="ARBA00023186"/>
    </source>
</evidence>
<dbReference type="AlphaFoldDB" id="A0A0B1NZR5"/>
<keyword evidence="4 9" id="KW-0256">Endoplasmic reticulum</keyword>
<organism evidence="11 12">
    <name type="scientific">Uncinula necator</name>
    <name type="common">Grape powdery mildew</name>
    <dbReference type="NCBI Taxonomy" id="52586"/>
    <lineage>
        <taxon>Eukaryota</taxon>
        <taxon>Fungi</taxon>
        <taxon>Dikarya</taxon>
        <taxon>Ascomycota</taxon>
        <taxon>Pezizomycotina</taxon>
        <taxon>Leotiomycetes</taxon>
        <taxon>Erysiphales</taxon>
        <taxon>Erysiphaceae</taxon>
        <taxon>Erysiphe</taxon>
    </lineage>
</organism>
<feature type="compositionally biased region" description="Polar residues" evidence="10">
    <location>
        <begin position="547"/>
        <end position="556"/>
    </location>
</feature>
<evidence type="ECO:0000256" key="1">
    <source>
        <dbReference type="ARBA" id="ARBA00004115"/>
    </source>
</evidence>
<dbReference type="OMA" id="SGCGKWE"/>
<dbReference type="Pfam" id="PF00262">
    <property type="entry name" value="Calreticulin"/>
    <property type="match status" value="1"/>
</dbReference>
<keyword evidence="3 9" id="KW-0812">Transmembrane</keyword>
<dbReference type="SUPFAM" id="SSF63887">
    <property type="entry name" value="P-domain of calnexin/calreticulin"/>
    <property type="match status" value="1"/>
</dbReference>
<dbReference type="SUPFAM" id="SSF49899">
    <property type="entry name" value="Concanavalin A-like lectins/glucanases"/>
    <property type="match status" value="2"/>
</dbReference>
<protein>
    <submittedName>
        <fullName evidence="11">Putative calnexin</fullName>
    </submittedName>
</protein>
<comment type="subcellular location">
    <subcellularLocation>
        <location evidence="1">Endoplasmic reticulum membrane</location>
        <topology evidence="1">Single-pass type I membrane protein</topology>
    </subcellularLocation>
</comment>
<dbReference type="EMBL" id="JNVN01004045">
    <property type="protein sequence ID" value="KHJ30535.1"/>
    <property type="molecule type" value="Genomic_DNA"/>
</dbReference>
<feature type="region of interest" description="Disordered" evidence="10">
    <location>
        <begin position="256"/>
        <end position="333"/>
    </location>
</feature>
<dbReference type="GO" id="GO:0006457">
    <property type="term" value="P:protein folding"/>
    <property type="evidence" value="ECO:0007669"/>
    <property type="project" value="InterPro"/>
</dbReference>
<gene>
    <name evidence="11" type="ORF">EV44_g0291</name>
</gene>
<evidence type="ECO:0000313" key="11">
    <source>
        <dbReference type="EMBL" id="KHJ30535.1"/>
    </source>
</evidence>
<feature type="chain" id="PRO_5005110162" evidence="9">
    <location>
        <begin position="22"/>
        <end position="584"/>
    </location>
</feature>
<feature type="signal peptide" evidence="9">
    <location>
        <begin position="1"/>
        <end position="21"/>
    </location>
</feature>
<keyword evidence="8" id="KW-1015">Disulfide bond</keyword>
<dbReference type="HOGENOM" id="CLU_018224_1_2_1"/>
<dbReference type="STRING" id="52586.A0A0B1NZR5"/>
<dbReference type="GO" id="GO:0005789">
    <property type="term" value="C:endoplasmic reticulum membrane"/>
    <property type="evidence" value="ECO:0007669"/>
    <property type="project" value="UniProtKB-SubCell"/>
</dbReference>
<dbReference type="PANTHER" id="PTHR11073">
    <property type="entry name" value="CALRETICULIN AND CALNEXIN"/>
    <property type="match status" value="1"/>
</dbReference>
<dbReference type="Gene3D" id="2.10.250.10">
    <property type="entry name" value="Calreticulin/calnexin, P domain"/>
    <property type="match status" value="1"/>
</dbReference>
<feature type="compositionally biased region" description="Acidic residues" evidence="10">
    <location>
        <begin position="295"/>
        <end position="307"/>
    </location>
</feature>
<dbReference type="PRINTS" id="PR00626">
    <property type="entry name" value="CALRETICULIN"/>
</dbReference>
<dbReference type="Proteomes" id="UP000030854">
    <property type="component" value="Unassembled WGS sequence"/>
</dbReference>
<dbReference type="PANTHER" id="PTHR11073:SF1">
    <property type="entry name" value="CALNEXIN 14D-RELATED"/>
    <property type="match status" value="1"/>
</dbReference>
<comment type="similarity">
    <text evidence="2 9">Belongs to the calreticulin family.</text>
</comment>
<evidence type="ECO:0000256" key="9">
    <source>
        <dbReference type="RuleBase" id="RU362126"/>
    </source>
</evidence>
<dbReference type="GO" id="GO:0036503">
    <property type="term" value="P:ERAD pathway"/>
    <property type="evidence" value="ECO:0007669"/>
    <property type="project" value="TreeGrafter"/>
</dbReference>
<dbReference type="GO" id="GO:0051082">
    <property type="term" value="F:unfolded protein binding"/>
    <property type="evidence" value="ECO:0007669"/>
    <property type="project" value="InterPro"/>
</dbReference>
<evidence type="ECO:0000256" key="3">
    <source>
        <dbReference type="ARBA" id="ARBA00022692"/>
    </source>
</evidence>
<feature type="compositionally biased region" description="Basic and acidic residues" evidence="10">
    <location>
        <begin position="573"/>
        <end position="584"/>
    </location>
</feature>
<dbReference type="GO" id="GO:0005509">
    <property type="term" value="F:calcium ion binding"/>
    <property type="evidence" value="ECO:0007669"/>
    <property type="project" value="InterPro"/>
</dbReference>
<feature type="transmembrane region" description="Helical" evidence="9">
    <location>
        <begin position="511"/>
        <end position="530"/>
    </location>
</feature>
<proteinExistence type="inferred from homology"/>
<dbReference type="InterPro" id="IPR013320">
    <property type="entry name" value="ConA-like_dom_sf"/>
</dbReference>
<dbReference type="InterPro" id="IPR001580">
    <property type="entry name" value="Calret/calnex"/>
</dbReference>
<dbReference type="Gene3D" id="2.60.120.200">
    <property type="match status" value="1"/>
</dbReference>
<sequence>MRYSPSAATLSAIIWFSGVFAEEKQAVLSETKSAITSTTSSATESSSTPLPIFTPSTIKAEFVEQFLENWSDIWKPSHAKKDTKDSAKSNEEWAYVGEFSVEEPIIFKGMEGDKGLVLKTPAAHHAISAKFPKKIDNTGKTLVVQYEVKLQNGLECGGAYLKLLRDTKALHQEEFSNASPYVIMFGPDKCGSTNKVHLIINHKNPKTGEYEEKHLKSPPQARITKTTELYTLIIYPNNTGIIKLNGARVQQFNLLEDFDPPFTPPKEIDDPKDSKPDNWVDEQRIPDPEAKKPEDWDEDAPFEIVDEEASKPDDWLEDEPLNIPDPQAEKPEDWVDEEDGDWIAPTISNPKCEDVSGCGPWSKPMIKNPAYKGKWIAPYIDNPAYKGAWKPQKIKNPAYFEDKNPSNLDPMGAIGFELWTMQKDILFDNIFIGHSVEDADQFADDTFHEKSPHEKLSEIAQKEKEELTKPSSPSDLSFKDDPVLYIKEKLSLFFSIAQKDPFQAVKFVPEVAAGISTLIIAFISILIGTLSNSSSNSKKNTEKNSSVTENPKSVTETIKEGKSEAVTSSIDSSKADQKKVQTKE</sequence>
<dbReference type="FunFam" id="2.10.250.10:FF:000001">
    <property type="entry name" value="Calnexin homolog"/>
    <property type="match status" value="1"/>
</dbReference>
<evidence type="ECO:0000256" key="6">
    <source>
        <dbReference type="ARBA" id="ARBA00023136"/>
    </source>
</evidence>
<evidence type="ECO:0000256" key="2">
    <source>
        <dbReference type="ARBA" id="ARBA00010983"/>
    </source>
</evidence>
<dbReference type="InterPro" id="IPR018124">
    <property type="entry name" value="Calret/calnex_CS"/>
</dbReference>
<evidence type="ECO:0000256" key="10">
    <source>
        <dbReference type="SAM" id="MobiDB-lite"/>
    </source>
</evidence>
<evidence type="ECO:0000256" key="4">
    <source>
        <dbReference type="ARBA" id="ARBA00022824"/>
    </source>
</evidence>
<feature type="disulfide bond" evidence="8">
    <location>
        <begin position="156"/>
        <end position="190"/>
    </location>
</feature>
<feature type="compositionally biased region" description="Low complexity" evidence="10">
    <location>
        <begin position="533"/>
        <end position="546"/>
    </location>
</feature>
<feature type="compositionally biased region" description="Basic and acidic residues" evidence="10">
    <location>
        <begin position="266"/>
        <end position="294"/>
    </location>
</feature>
<name>A0A0B1NZR5_UNCNE</name>
<keyword evidence="9" id="KW-0732">Signal</keyword>
<evidence type="ECO:0000313" key="12">
    <source>
        <dbReference type="Proteomes" id="UP000030854"/>
    </source>
</evidence>
<dbReference type="PROSITE" id="PS00803">
    <property type="entry name" value="CALRETICULIN_1"/>
    <property type="match status" value="1"/>
</dbReference>
<dbReference type="PROSITE" id="PS00804">
    <property type="entry name" value="CALRETICULIN_2"/>
    <property type="match status" value="1"/>
</dbReference>
<comment type="caution">
    <text evidence="11">The sequence shown here is derived from an EMBL/GenBank/DDBJ whole genome shotgun (WGS) entry which is preliminary data.</text>
</comment>
<keyword evidence="7 9" id="KW-0143">Chaperone</keyword>
<evidence type="ECO:0000256" key="8">
    <source>
        <dbReference type="PIRSR" id="PIRSR601580-3"/>
    </source>
</evidence>
<keyword evidence="12" id="KW-1185">Reference proteome</keyword>